<comment type="caution">
    <text evidence="1">The sequence shown here is derived from an EMBL/GenBank/DDBJ whole genome shotgun (WGS) entry which is preliminary data.</text>
</comment>
<evidence type="ECO:0000313" key="2">
    <source>
        <dbReference type="Proteomes" id="UP000186817"/>
    </source>
</evidence>
<dbReference type="EMBL" id="LSRX01001346">
    <property type="protein sequence ID" value="OLP80774.1"/>
    <property type="molecule type" value="Genomic_DNA"/>
</dbReference>
<accession>A0A1Q9CCW6</accession>
<protein>
    <submittedName>
        <fullName evidence="1">Uncharacterized protein</fullName>
    </submittedName>
</protein>
<evidence type="ECO:0000313" key="1">
    <source>
        <dbReference type="EMBL" id="OLP80774.1"/>
    </source>
</evidence>
<proteinExistence type="predicted"/>
<name>A0A1Q9CCW6_SYMMI</name>
<keyword evidence="2" id="KW-1185">Reference proteome</keyword>
<dbReference type="Proteomes" id="UP000186817">
    <property type="component" value="Unassembled WGS sequence"/>
</dbReference>
<organism evidence="1 2">
    <name type="scientific">Symbiodinium microadriaticum</name>
    <name type="common">Dinoflagellate</name>
    <name type="synonym">Zooxanthella microadriatica</name>
    <dbReference type="NCBI Taxonomy" id="2951"/>
    <lineage>
        <taxon>Eukaryota</taxon>
        <taxon>Sar</taxon>
        <taxon>Alveolata</taxon>
        <taxon>Dinophyceae</taxon>
        <taxon>Suessiales</taxon>
        <taxon>Symbiodiniaceae</taxon>
        <taxon>Symbiodinium</taxon>
    </lineage>
</organism>
<sequence length="79" mass="8249">MIAGAPLADWAWAMDSAGVFLGQGHACVLAALQLEAHGSAMPDGGGKKEVPNQIRLLRTFFELEARGWAMPAGGLEVVS</sequence>
<reference evidence="1 2" key="1">
    <citation type="submission" date="2016-02" db="EMBL/GenBank/DDBJ databases">
        <title>Genome analysis of coral dinoflagellate symbionts highlights evolutionary adaptations to a symbiotic lifestyle.</title>
        <authorList>
            <person name="Aranda M."/>
            <person name="Li Y."/>
            <person name="Liew Y.J."/>
            <person name="Baumgarten S."/>
            <person name="Simakov O."/>
            <person name="Wilson M."/>
            <person name="Piel J."/>
            <person name="Ashoor H."/>
            <person name="Bougouffa S."/>
            <person name="Bajic V.B."/>
            <person name="Ryu T."/>
            <person name="Ravasi T."/>
            <person name="Bayer T."/>
            <person name="Micklem G."/>
            <person name="Kim H."/>
            <person name="Bhak J."/>
            <person name="Lajeunesse T.C."/>
            <person name="Voolstra C.R."/>
        </authorList>
    </citation>
    <scope>NUCLEOTIDE SEQUENCE [LARGE SCALE GENOMIC DNA]</scope>
    <source>
        <strain evidence="1 2">CCMP2467</strain>
    </source>
</reference>
<dbReference type="AlphaFoldDB" id="A0A1Q9CCW6"/>
<gene>
    <name evidence="1" type="ORF">AK812_SmicGene38766</name>
</gene>